<gene>
    <name evidence="2" type="ORF">JOF53_007869</name>
</gene>
<keyword evidence="3" id="KW-1185">Reference proteome</keyword>
<dbReference type="Proteomes" id="UP001519363">
    <property type="component" value="Unassembled WGS sequence"/>
</dbReference>
<proteinExistence type="predicted"/>
<reference evidence="2 3" key="1">
    <citation type="submission" date="2021-03" db="EMBL/GenBank/DDBJ databases">
        <title>Sequencing the genomes of 1000 actinobacteria strains.</title>
        <authorList>
            <person name="Klenk H.-P."/>
        </authorList>
    </citation>
    <scope>NUCLEOTIDE SEQUENCE [LARGE SCALE GENOMIC DNA]</scope>
    <source>
        <strain evidence="2 3">DSM 44580</strain>
    </source>
</reference>
<feature type="compositionally biased region" description="Gly residues" evidence="1">
    <location>
        <begin position="36"/>
        <end position="45"/>
    </location>
</feature>
<dbReference type="EMBL" id="JAGIOO010000001">
    <property type="protein sequence ID" value="MBP2478997.1"/>
    <property type="molecule type" value="Genomic_DNA"/>
</dbReference>
<sequence>MAVDLRKPRYFVAVAEHPHHGRAARGWRPVHTGPVAGPGGVTLAT</sequence>
<evidence type="ECO:0000313" key="3">
    <source>
        <dbReference type="Proteomes" id="UP001519363"/>
    </source>
</evidence>
<accession>A0ABS5AS02</accession>
<comment type="caution">
    <text evidence="2">The sequence shown here is derived from an EMBL/GenBank/DDBJ whole genome shotgun (WGS) entry which is preliminary data.</text>
</comment>
<protein>
    <submittedName>
        <fullName evidence="2">Uncharacterized protein</fullName>
    </submittedName>
</protein>
<evidence type="ECO:0000256" key="1">
    <source>
        <dbReference type="SAM" id="MobiDB-lite"/>
    </source>
</evidence>
<organism evidence="2 3">
    <name type="scientific">Crossiella equi</name>
    <dbReference type="NCBI Taxonomy" id="130796"/>
    <lineage>
        <taxon>Bacteria</taxon>
        <taxon>Bacillati</taxon>
        <taxon>Actinomycetota</taxon>
        <taxon>Actinomycetes</taxon>
        <taxon>Pseudonocardiales</taxon>
        <taxon>Pseudonocardiaceae</taxon>
        <taxon>Crossiella</taxon>
    </lineage>
</organism>
<evidence type="ECO:0000313" key="2">
    <source>
        <dbReference type="EMBL" id="MBP2478997.1"/>
    </source>
</evidence>
<name>A0ABS5AS02_9PSEU</name>
<feature type="region of interest" description="Disordered" evidence="1">
    <location>
        <begin position="21"/>
        <end position="45"/>
    </location>
</feature>
<dbReference type="RefSeq" id="WP_158103607.1">
    <property type="nucleotide sequence ID" value="NZ_JAGIOO010000001.1"/>
</dbReference>